<dbReference type="HOGENOM" id="CLU_085699_0_0_9"/>
<protein>
    <recommendedName>
        <fullName evidence="5">SET and RING associated domain-containing protein</fullName>
    </recommendedName>
</protein>
<sequence length="334" mass="39833">MNKYDYIKRQLAKTNKKNDENYIITRIWHLLDNYDIKINTQQYVVRSNKNQKAEYGLIDLYFPQFNLAVEIDEAHHKNDINQTLDEIRKNDIVNALDCEFIRIDATQSLEKIHEKIDQVVEKINLLTKEKWFIPWDLEKEYDPNTYIEQGYIDADDNVSLRLVADCCNVFGAGYAHGIQKSGAPHKFEEDTDIKRLKFFPNETWNNQLLENEEIFIEYNTIPEENETYFQKRMYQLNQKIALFAYAKTSSGRFEAIFKGLYLLNREKSKNTGVLTYNRISTIMPTYYPKDVKQPLRIAEAYNNDEYKVAHFYTENQVRKFEGKYKKRYKIISYS</sequence>
<dbReference type="Pfam" id="PF18491">
    <property type="entry name" value="SRA"/>
    <property type="match status" value="1"/>
</dbReference>
<evidence type="ECO:0000313" key="4">
    <source>
        <dbReference type="Proteomes" id="UP000031829"/>
    </source>
</evidence>
<evidence type="ECO:0000313" key="3">
    <source>
        <dbReference type="EMBL" id="AJI22174.1"/>
    </source>
</evidence>
<dbReference type="REBASE" id="98252">
    <property type="entry name" value="Bme14581ORF22250P"/>
</dbReference>
<evidence type="ECO:0000259" key="1">
    <source>
        <dbReference type="Pfam" id="PF18491"/>
    </source>
</evidence>
<dbReference type="AlphaFoldDB" id="A0A0B6AQP3"/>
<dbReference type="Pfam" id="PF21598">
    <property type="entry name" value="PvuRts1I-like_N"/>
    <property type="match status" value="1"/>
</dbReference>
<dbReference type="EMBL" id="CP009920">
    <property type="protein sequence ID" value="AJI22174.1"/>
    <property type="molecule type" value="Genomic_DNA"/>
</dbReference>
<feature type="domain" description="PvuRts1 I-like SET and RING associated" evidence="1">
    <location>
        <begin position="145"/>
        <end position="284"/>
    </location>
</feature>
<dbReference type="Gene3D" id="3.40.960.10">
    <property type="entry name" value="VSR Endonuclease"/>
    <property type="match status" value="1"/>
</dbReference>
<dbReference type="InterPro" id="IPR040674">
    <property type="entry name" value="PvuRts1I-like_SRA"/>
</dbReference>
<feature type="domain" description="Restriction endonuclease PvuRts1 I-like N-terminal" evidence="2">
    <location>
        <begin position="4"/>
        <end position="124"/>
    </location>
</feature>
<name>A0A0B6AQP3_PRIM2</name>
<dbReference type="REBASE" id="102729">
    <property type="entry name" value="Bme15308ORF452P"/>
</dbReference>
<accession>A0A0B6AQP3</accession>
<dbReference type="InterPro" id="IPR048797">
    <property type="entry name" value="PvuRts1I-like_N"/>
</dbReference>
<evidence type="ECO:0000259" key="2">
    <source>
        <dbReference type="Pfam" id="PF21598"/>
    </source>
</evidence>
<dbReference type="KEGG" id="bmeg:BG04_452"/>
<dbReference type="RefSeq" id="WP_034650086.1">
    <property type="nucleotide sequence ID" value="NZ_BCVB01000006.1"/>
</dbReference>
<dbReference type="Proteomes" id="UP000031829">
    <property type="component" value="Chromosome"/>
</dbReference>
<evidence type="ECO:0008006" key="5">
    <source>
        <dbReference type="Google" id="ProtNLM"/>
    </source>
</evidence>
<dbReference type="GeneID" id="93643958"/>
<organism evidence="3 4">
    <name type="scientific">Priestia megaterium (strain ATCC 14581 / DSM 32 / CCUG 1817 / JCM 2506 / NBRC 15308 / NCIMB 9376 / NCTC 10342 / NRRL B-14308 / VKM B-512 / Ford 19)</name>
    <name type="common">Bacillus megaterium</name>
    <dbReference type="NCBI Taxonomy" id="1348623"/>
    <lineage>
        <taxon>Bacteria</taxon>
        <taxon>Bacillati</taxon>
        <taxon>Bacillota</taxon>
        <taxon>Bacilli</taxon>
        <taxon>Bacillales</taxon>
        <taxon>Bacillaceae</taxon>
        <taxon>Priestia</taxon>
    </lineage>
</organism>
<reference evidence="3 4" key="1">
    <citation type="journal article" date="2015" name="Genome Announc.">
        <title>Complete genome sequences for 35 biothreat assay-relevant bacillus species.</title>
        <authorList>
            <person name="Johnson S.L."/>
            <person name="Daligault H.E."/>
            <person name="Davenport K.W."/>
            <person name="Jaissle J."/>
            <person name="Frey K.G."/>
            <person name="Ladner J.T."/>
            <person name="Broomall S.M."/>
            <person name="Bishop-Lilly K.A."/>
            <person name="Bruce D.C."/>
            <person name="Gibbons H.S."/>
            <person name="Coyne S.R."/>
            <person name="Lo C.C."/>
            <person name="Meincke L."/>
            <person name="Munk A.C."/>
            <person name="Koroleva G.I."/>
            <person name="Rosenzweig C.N."/>
            <person name="Palacios G.F."/>
            <person name="Redden C.L."/>
            <person name="Minogue T.D."/>
            <person name="Chain P.S."/>
        </authorList>
    </citation>
    <scope>NUCLEOTIDE SEQUENCE [LARGE SCALE GENOMIC DNA]</scope>
    <source>
        <strain evidence="4">ATCC 14581 / DSM 32 / JCM 2506 / NBRC 15308 / NCIMB 9376 / NCTC 10342 / NRRL B-14308 / VKM B-512</strain>
    </source>
</reference>
<proteinExistence type="predicted"/>
<gene>
    <name evidence="3" type="ORF">BG04_452</name>
</gene>